<evidence type="ECO:0000259" key="1">
    <source>
        <dbReference type="Pfam" id="PF13546"/>
    </source>
</evidence>
<dbReference type="InterPro" id="IPR038721">
    <property type="entry name" value="IS701-like_DDE_dom"/>
</dbReference>
<dbReference type="InterPro" id="IPR039365">
    <property type="entry name" value="IS701-like"/>
</dbReference>
<dbReference type="AlphaFoldDB" id="A0A8J3REW5"/>
<feature type="domain" description="Transposase IS701-like DDE" evidence="1">
    <location>
        <begin position="2"/>
        <end position="204"/>
    </location>
</feature>
<accession>A0A8J3REW5</accession>
<organism evidence="2 3">
    <name type="scientific">Sphaerimonospora thailandensis</name>
    <dbReference type="NCBI Taxonomy" id="795644"/>
    <lineage>
        <taxon>Bacteria</taxon>
        <taxon>Bacillati</taxon>
        <taxon>Actinomycetota</taxon>
        <taxon>Actinomycetes</taxon>
        <taxon>Streptosporangiales</taxon>
        <taxon>Streptosporangiaceae</taxon>
        <taxon>Sphaerimonospora</taxon>
    </lineage>
</organism>
<dbReference type="PANTHER" id="PTHR33627">
    <property type="entry name" value="TRANSPOSASE"/>
    <property type="match status" value="1"/>
</dbReference>
<keyword evidence="3" id="KW-1185">Reference proteome</keyword>
<dbReference type="Proteomes" id="UP000610966">
    <property type="component" value="Unassembled WGS sequence"/>
</dbReference>
<name>A0A8J3REW5_9ACTN</name>
<proteinExistence type="predicted"/>
<reference evidence="2" key="1">
    <citation type="submission" date="2021-01" db="EMBL/GenBank/DDBJ databases">
        <title>Whole genome shotgun sequence of Sphaerimonospora thailandensis NBRC 107569.</title>
        <authorList>
            <person name="Komaki H."/>
            <person name="Tamura T."/>
        </authorList>
    </citation>
    <scope>NUCLEOTIDE SEQUENCE</scope>
    <source>
        <strain evidence="2">NBRC 107569</strain>
    </source>
</reference>
<gene>
    <name evidence="2" type="ORF">Mth01_48350</name>
</gene>
<comment type="caution">
    <text evidence="2">The sequence shown here is derived from an EMBL/GenBank/DDBJ whole genome shotgun (WGS) entry which is preliminary data.</text>
</comment>
<dbReference type="EMBL" id="BOOG01000055">
    <property type="protein sequence ID" value="GIH72582.1"/>
    <property type="molecule type" value="Genomic_DNA"/>
</dbReference>
<dbReference type="Pfam" id="PF13546">
    <property type="entry name" value="DDE_5"/>
    <property type="match status" value="1"/>
</dbReference>
<dbReference type="PANTHER" id="PTHR33627:SF1">
    <property type="entry name" value="TRANSPOSASE"/>
    <property type="match status" value="1"/>
</dbReference>
<protein>
    <recommendedName>
        <fullName evidence="1">Transposase IS701-like DDE domain-containing protein</fullName>
    </recommendedName>
</protein>
<evidence type="ECO:0000313" key="3">
    <source>
        <dbReference type="Proteomes" id="UP000610966"/>
    </source>
</evidence>
<sequence length="345" mass="38587">MRRLAETASGSPSSWHSLQQFINGSTWSWDAPRRALAAWVEQRASVRAWTIPQITLSKRGDRLVGVHQRFDSQTGRTVNCQAVTTLFLSCPGANFPVDWHLHLPEEWVKDDQLRQEARIPTTATSEPSWQLALDLIKRSVRRAGRPNVPIVADLSEAGELGAAISTLESLKAGFVIAVNPRLRVAADEVPRMHRSGHFSQHGAALSASRCLELYRRRYVYTATMMGDNGDFRQTQILSALIRLPASPRHVYRLFAEPGDDVPEQSPIWLTNLTERRLEELLELVVMHASSKVTVNCMNERLQYLGFSGRSYPGWHHHTTLVSAAYAYSRLAHPALPARAAASQIA</sequence>
<evidence type="ECO:0000313" key="2">
    <source>
        <dbReference type="EMBL" id="GIH72582.1"/>
    </source>
</evidence>